<proteinExistence type="predicted"/>
<keyword evidence="1" id="KW-0812">Transmembrane</keyword>
<dbReference type="Pfam" id="PF01145">
    <property type="entry name" value="Band_7"/>
    <property type="match status" value="1"/>
</dbReference>
<keyword evidence="1" id="KW-0472">Membrane</keyword>
<dbReference type="RefSeq" id="WP_203003692.1">
    <property type="nucleotide sequence ID" value="NZ_JADWYU010000137.1"/>
</dbReference>
<evidence type="ECO:0000259" key="2">
    <source>
        <dbReference type="Pfam" id="PF01145"/>
    </source>
</evidence>
<gene>
    <name evidence="3" type="ORF">I7412_35545</name>
</gene>
<comment type="caution">
    <text evidence="3">The sequence shown here is derived from an EMBL/GenBank/DDBJ whole genome shotgun (WGS) entry which is preliminary data.</text>
</comment>
<dbReference type="AlphaFoldDB" id="A0A937RP07"/>
<dbReference type="PANTHER" id="PTHR42911">
    <property type="entry name" value="MODULATOR OF FTSH PROTEASE HFLC"/>
    <property type="match status" value="1"/>
</dbReference>
<keyword evidence="4" id="KW-1185">Reference proteome</keyword>
<protein>
    <recommendedName>
        <fullName evidence="2">Band 7 domain-containing protein</fullName>
    </recommendedName>
</protein>
<evidence type="ECO:0000313" key="4">
    <source>
        <dbReference type="Proteomes" id="UP000604475"/>
    </source>
</evidence>
<keyword evidence="1" id="KW-1133">Transmembrane helix</keyword>
<dbReference type="InterPro" id="IPR001107">
    <property type="entry name" value="Band_7"/>
</dbReference>
<feature type="domain" description="Band 7" evidence="2">
    <location>
        <begin position="58"/>
        <end position="261"/>
    </location>
</feature>
<feature type="transmembrane region" description="Helical" evidence="1">
    <location>
        <begin position="31"/>
        <end position="53"/>
    </location>
</feature>
<name>A0A937RP07_9ACTN</name>
<dbReference type="PANTHER" id="PTHR42911:SF2">
    <property type="entry name" value="PROHIBITIN FAMILY PROTEIN"/>
    <property type="match status" value="1"/>
</dbReference>
<sequence>MPALFSAAIFFAVVAIGAAIARRVLGHAPGIVRRILLGVAIGTAVLAVVFTFFSSLVTVPTRQVGVVTAFNRPTGDVLSNGLHAKLPWQRVTDFDAAIQTDSYAPENTGANREGDCISVRIVNQATACVSVSARWRINPDFADELFRDYRTFDNVRASLVTRDLRAALNGALGDYDALGTVTTVSADGRETTPTAPTYDELSAEVTTALAERVGEPIEVLSVVISYIAYDQTTQDRINALQGEVAQTRIATQRQATAEAEAEANRILADSVSNDPNVLVAQCLTLLRAAVDKGQQLPAGFSCWPSGNAPFAVTQPQG</sequence>
<reference evidence="3" key="1">
    <citation type="submission" date="2020-12" db="EMBL/GenBank/DDBJ databases">
        <title>Genomic characterization of non-nitrogen-fixing Frankia strains.</title>
        <authorList>
            <person name="Carlos-Shanley C."/>
            <person name="Guerra T."/>
            <person name="Hahn D."/>
        </authorList>
    </citation>
    <scope>NUCLEOTIDE SEQUENCE</scope>
    <source>
        <strain evidence="3">CN6</strain>
    </source>
</reference>
<accession>A0A937RP07</accession>
<dbReference type="Proteomes" id="UP000604475">
    <property type="component" value="Unassembled WGS sequence"/>
</dbReference>
<evidence type="ECO:0000313" key="3">
    <source>
        <dbReference type="EMBL" id="MBL7632380.1"/>
    </source>
</evidence>
<evidence type="ECO:0000256" key="1">
    <source>
        <dbReference type="SAM" id="Phobius"/>
    </source>
</evidence>
<organism evidence="3 4">
    <name type="scientific">Frankia nepalensis</name>
    <dbReference type="NCBI Taxonomy" id="1836974"/>
    <lineage>
        <taxon>Bacteria</taxon>
        <taxon>Bacillati</taxon>
        <taxon>Actinomycetota</taxon>
        <taxon>Actinomycetes</taxon>
        <taxon>Frankiales</taxon>
        <taxon>Frankiaceae</taxon>
        <taxon>Frankia</taxon>
    </lineage>
</organism>
<dbReference type="EMBL" id="JAEACQ010000316">
    <property type="protein sequence ID" value="MBL7632380.1"/>
    <property type="molecule type" value="Genomic_DNA"/>
</dbReference>